<dbReference type="Gramene" id="TraesJAG5D03G03196530.1">
    <property type="protein sequence ID" value="TraesJAG5D03G03196530.1.CDS1"/>
    <property type="gene ID" value="TraesJAG5D03G03196530"/>
</dbReference>
<dbReference type="Gramene" id="TraesJUL5D03G03224320.1">
    <property type="protein sequence ID" value="TraesJUL5D03G03224320.1.CDS1"/>
    <property type="gene ID" value="TraesJUL5D03G03224320"/>
</dbReference>
<dbReference type="PANTHER" id="PTHR33983:SF22">
    <property type="entry name" value="OS03G0799400 PROTEIN"/>
    <property type="match status" value="1"/>
</dbReference>
<keyword evidence="3" id="KW-1185">Reference proteome</keyword>
<dbReference type="Gramene" id="TraesCAD_scaffold_087284_01G000100.1">
    <property type="protein sequence ID" value="TraesCAD_scaffold_087284_01G000100.1"/>
    <property type="gene ID" value="TraesCAD_scaffold_087284_01G000100"/>
</dbReference>
<dbReference type="Gramene" id="TraesLDM5D03G03204100.1">
    <property type="protein sequence ID" value="TraesLDM5D03G03204100.1.CDS1"/>
    <property type="gene ID" value="TraesLDM5D03G03204100"/>
</dbReference>
<dbReference type="Gramene" id="TraesROB_scaffold_087672_01G000100.1">
    <property type="protein sequence ID" value="TraesROB_scaffold_087672_01G000100.1"/>
    <property type="gene ID" value="TraesROB_scaffold_087672_01G000100"/>
</dbReference>
<dbReference type="PANTHER" id="PTHR33983">
    <property type="entry name" value="OS07G0185900 PROTEIN"/>
    <property type="match status" value="1"/>
</dbReference>
<dbReference type="Gramene" id="TraesSTA5D03G03190220.1">
    <property type="protein sequence ID" value="TraesSTA5D03G03190220.1.CDS1"/>
    <property type="gene ID" value="TraesSTA5D03G03190220"/>
</dbReference>
<dbReference type="Gramene" id="TraesARI5D03G03152880.1">
    <property type="protein sequence ID" value="TraesARI5D03G03152880.1.CDS1"/>
    <property type="gene ID" value="TraesARI5D03G03152880"/>
</dbReference>
<reference evidence="2" key="1">
    <citation type="submission" date="2018-08" db="EMBL/GenBank/DDBJ databases">
        <authorList>
            <person name="Rossello M."/>
        </authorList>
    </citation>
    <scope>NUCLEOTIDE SEQUENCE [LARGE SCALE GENOMIC DNA]</scope>
    <source>
        <strain evidence="2">cv. Chinese Spring</strain>
    </source>
</reference>
<feature type="compositionally biased region" description="Low complexity" evidence="1">
    <location>
        <begin position="42"/>
        <end position="56"/>
    </location>
</feature>
<dbReference type="Gramene" id="TraesNOR5D03G03228660.1">
    <property type="protein sequence ID" value="TraesNOR5D03G03228660.1.CDS1"/>
    <property type="gene ID" value="TraesNOR5D03G03228660"/>
</dbReference>
<accession>A0A3B6MZL8</accession>
<sequence length="79" mass="8510">MLDTAARIMARFYAHCPHTSCLYYRPPPRTTATSNSGKSGNARSSASEAEVSSARRNPQQEQAVRVVLDATEIILSGGV</sequence>
<dbReference type="Proteomes" id="UP000019116">
    <property type="component" value="Chromosome 5D"/>
</dbReference>
<reference evidence="2" key="2">
    <citation type="submission" date="2018-10" db="UniProtKB">
        <authorList>
            <consortium name="EnsemblPlants"/>
        </authorList>
    </citation>
    <scope>IDENTIFICATION</scope>
</reference>
<dbReference type="Gramene" id="TraesCS5D03G0990500.1">
    <property type="protein sequence ID" value="TraesCS5D03G0990500.1.CDS1"/>
    <property type="gene ID" value="TraesCS5D03G0990500"/>
</dbReference>
<dbReference type="Gramene" id="TraesSYM5D03G03140060.1">
    <property type="protein sequence ID" value="TraesSYM5D03G03140060.1.CDS1"/>
    <property type="gene ID" value="TraesSYM5D03G03140060"/>
</dbReference>
<dbReference type="Gramene" id="TraesMAC5D03G03198000.1">
    <property type="protein sequence ID" value="TraesMAC5D03G03198000.1.CDS1"/>
    <property type="gene ID" value="TraesMAC5D03G03198000"/>
</dbReference>
<evidence type="ECO:0000313" key="3">
    <source>
        <dbReference type="Proteomes" id="UP000019116"/>
    </source>
</evidence>
<dbReference type="Gramene" id="TraesLAC5D03G03155010.1">
    <property type="protein sequence ID" value="TraesLAC5D03G03155010.1.CDS1"/>
    <property type="gene ID" value="TraesLAC5D03G03155010"/>
</dbReference>
<proteinExistence type="predicted"/>
<dbReference type="Gramene" id="TraesRN5D0101038700.1">
    <property type="protein sequence ID" value="TraesRN5D0101038700.1"/>
    <property type="gene ID" value="TraesRN5D0101038700"/>
</dbReference>
<organism evidence="2">
    <name type="scientific">Triticum aestivum</name>
    <name type="common">Wheat</name>
    <dbReference type="NCBI Taxonomy" id="4565"/>
    <lineage>
        <taxon>Eukaryota</taxon>
        <taxon>Viridiplantae</taxon>
        <taxon>Streptophyta</taxon>
        <taxon>Embryophyta</taxon>
        <taxon>Tracheophyta</taxon>
        <taxon>Spermatophyta</taxon>
        <taxon>Magnoliopsida</taxon>
        <taxon>Liliopsida</taxon>
        <taxon>Poales</taxon>
        <taxon>Poaceae</taxon>
        <taxon>BOP clade</taxon>
        <taxon>Pooideae</taxon>
        <taxon>Triticodae</taxon>
        <taxon>Triticeae</taxon>
        <taxon>Triticinae</taxon>
        <taxon>Triticum</taxon>
    </lineage>
</organism>
<dbReference type="AlphaFoldDB" id="A0A3B6MZL8"/>
<name>A0A3B6MZL8_WHEAT</name>
<evidence type="ECO:0000256" key="1">
    <source>
        <dbReference type="SAM" id="MobiDB-lite"/>
    </source>
</evidence>
<feature type="region of interest" description="Disordered" evidence="1">
    <location>
        <begin position="24"/>
        <end position="63"/>
    </location>
</feature>
<feature type="compositionally biased region" description="Polar residues" evidence="1">
    <location>
        <begin position="30"/>
        <end position="41"/>
    </location>
</feature>
<evidence type="ECO:0000313" key="2">
    <source>
        <dbReference type="EnsemblPlants" id="TraesCS5D02G451400.1.cds1"/>
    </source>
</evidence>
<dbReference type="OMA" id="MARFYAH"/>
<dbReference type="Gramene" id="TraesCS5D02G451400.1">
    <property type="protein sequence ID" value="TraesCS5D02G451400.1.cds1"/>
    <property type="gene ID" value="TraesCS5D02G451400"/>
</dbReference>
<dbReference type="EnsemblPlants" id="TraesCS5D02G451400.1">
    <property type="protein sequence ID" value="TraesCS5D02G451400.1.cds1"/>
    <property type="gene ID" value="TraesCS5D02G451400"/>
</dbReference>
<dbReference type="Gramene" id="TraesCLE_scaffold_079869_01G000100.1">
    <property type="protein sequence ID" value="TraesCLE_scaffold_079869_01G000100.1"/>
    <property type="gene ID" value="TraesCLE_scaffold_079869_01G000100"/>
</dbReference>
<protein>
    <submittedName>
        <fullName evidence="2">Uncharacterized protein</fullName>
    </submittedName>
</protein>
<dbReference type="Gramene" id="TraesWEE_scaffold_093416_01G000100.1">
    <property type="protein sequence ID" value="TraesWEE_scaffold_093416_01G000100.1"/>
    <property type="gene ID" value="TraesWEE_scaffold_093416_01G000100"/>
</dbReference>